<reference evidence="3 4" key="1">
    <citation type="submission" date="2015-11" db="EMBL/GenBank/DDBJ databases">
        <authorList>
            <consortium name="Pathogen Informatics"/>
        </authorList>
    </citation>
    <scope>NUCLEOTIDE SEQUENCE [LARGE SCALE GENOMIC DNA]</scope>
    <source>
        <strain evidence="1 3">006A-0059</strain>
        <strain evidence="2 4">006A-0191</strain>
    </source>
</reference>
<name>A0A0S4S585_CAMHY</name>
<dbReference type="EMBL" id="FAUW01000003">
    <property type="protein sequence ID" value="CUU81552.1"/>
    <property type="molecule type" value="Genomic_DNA"/>
</dbReference>
<protein>
    <submittedName>
        <fullName evidence="1">Uncharacterized protein</fullName>
    </submittedName>
</protein>
<gene>
    <name evidence="1" type="ORF">ERS686654_00011</name>
    <name evidence="2" type="ORF">ERS739220_01233</name>
</gene>
<sequence length="161" mass="19371">MKNYKICKKCKYVAPYIYNRCPACGYRLSILEIQKEENIRAKFLRGDKIVHKELCNGAPLNKDNDFLIIEDVNLSENVYEIYNKRLDAFEFFDIKKIDENYVNTDDCLWYWEYYDAIRGIFDIYSTRLDTASYKNLYYDYDGDWDLSYEPIYQLGARLPKD</sequence>
<keyword evidence="3" id="KW-1185">Reference proteome</keyword>
<organism evidence="1 3">
    <name type="scientific">Campylobacter hyointestinalis subsp. hyointestinalis</name>
    <dbReference type="NCBI Taxonomy" id="91352"/>
    <lineage>
        <taxon>Bacteria</taxon>
        <taxon>Pseudomonadati</taxon>
        <taxon>Campylobacterota</taxon>
        <taxon>Epsilonproteobacteria</taxon>
        <taxon>Campylobacterales</taxon>
        <taxon>Campylobacteraceae</taxon>
        <taxon>Campylobacter</taxon>
    </lineage>
</organism>
<evidence type="ECO:0000313" key="1">
    <source>
        <dbReference type="EMBL" id="CUU67735.1"/>
    </source>
</evidence>
<accession>A0A0S4S585</accession>
<evidence type="ECO:0000313" key="2">
    <source>
        <dbReference type="EMBL" id="CUU81552.1"/>
    </source>
</evidence>
<dbReference type="Proteomes" id="UP000052257">
    <property type="component" value="Unassembled WGS sequence"/>
</dbReference>
<dbReference type="Proteomes" id="UP000052237">
    <property type="component" value="Unassembled WGS sequence"/>
</dbReference>
<accession>A0A9W5EUX1</accession>
<dbReference type="AlphaFoldDB" id="A0A0S4S585"/>
<comment type="caution">
    <text evidence="1">The sequence shown here is derived from an EMBL/GenBank/DDBJ whole genome shotgun (WGS) entry which is preliminary data.</text>
</comment>
<evidence type="ECO:0000313" key="3">
    <source>
        <dbReference type="Proteomes" id="UP000052237"/>
    </source>
</evidence>
<proteinExistence type="predicted"/>
<dbReference type="EMBL" id="FAVB01000001">
    <property type="protein sequence ID" value="CUU67735.1"/>
    <property type="molecule type" value="Genomic_DNA"/>
</dbReference>
<dbReference type="RefSeq" id="WP_059431135.1">
    <property type="nucleotide sequence ID" value="NZ_FAUW01000003.1"/>
</dbReference>
<evidence type="ECO:0000313" key="4">
    <source>
        <dbReference type="Proteomes" id="UP000052257"/>
    </source>
</evidence>